<dbReference type="Pfam" id="PF08281">
    <property type="entry name" value="Sigma70_r4_2"/>
    <property type="match status" value="1"/>
</dbReference>
<keyword evidence="5" id="KW-1133">Transmembrane helix</keyword>
<dbReference type="SUPFAM" id="SSF88946">
    <property type="entry name" value="Sigma2 domain of RNA polymerase sigma factors"/>
    <property type="match status" value="1"/>
</dbReference>
<dbReference type="NCBIfam" id="TIGR02985">
    <property type="entry name" value="Sig70_bacteroi1"/>
    <property type="match status" value="1"/>
</dbReference>
<protein>
    <submittedName>
        <fullName evidence="7">RNA polymerase sigma-70 factor</fullName>
    </submittedName>
</protein>
<keyword evidence="5" id="KW-0812">Transmembrane</keyword>
<feature type="transmembrane region" description="Helical" evidence="5">
    <location>
        <begin position="17"/>
        <end position="36"/>
    </location>
</feature>
<organism evidence="7 8">
    <name type="scientific">Chitinophaga lutea</name>
    <dbReference type="NCBI Taxonomy" id="2488634"/>
    <lineage>
        <taxon>Bacteria</taxon>
        <taxon>Pseudomonadati</taxon>
        <taxon>Bacteroidota</taxon>
        <taxon>Chitinophagia</taxon>
        <taxon>Chitinophagales</taxon>
        <taxon>Chitinophagaceae</taxon>
        <taxon>Chitinophaga</taxon>
    </lineage>
</organism>
<dbReference type="AlphaFoldDB" id="A0A3N4PYJ7"/>
<comment type="similarity">
    <text evidence="1">Belongs to the sigma-70 factor family. ECF subfamily.</text>
</comment>
<gene>
    <name evidence="7" type="ORF">EGT74_02730</name>
</gene>
<name>A0A3N4PYJ7_9BACT</name>
<evidence type="ECO:0000256" key="4">
    <source>
        <dbReference type="ARBA" id="ARBA00023163"/>
    </source>
</evidence>
<dbReference type="EMBL" id="RPDH01000001">
    <property type="protein sequence ID" value="RPE12485.1"/>
    <property type="molecule type" value="Genomic_DNA"/>
</dbReference>
<evidence type="ECO:0000256" key="3">
    <source>
        <dbReference type="ARBA" id="ARBA00023082"/>
    </source>
</evidence>
<accession>A0A3N4PYJ7</accession>
<dbReference type="Pfam" id="PF04542">
    <property type="entry name" value="Sigma70_r2"/>
    <property type="match status" value="1"/>
</dbReference>
<keyword evidence="3" id="KW-0731">Sigma factor</keyword>
<dbReference type="GO" id="GO:0006352">
    <property type="term" value="P:DNA-templated transcription initiation"/>
    <property type="evidence" value="ECO:0007669"/>
    <property type="project" value="InterPro"/>
</dbReference>
<dbReference type="CDD" id="cd06171">
    <property type="entry name" value="Sigma70_r4"/>
    <property type="match status" value="1"/>
</dbReference>
<dbReference type="NCBIfam" id="TIGR02937">
    <property type="entry name" value="sigma70-ECF"/>
    <property type="match status" value="1"/>
</dbReference>
<comment type="caution">
    <text evidence="7">The sequence shown here is derived from an EMBL/GenBank/DDBJ whole genome shotgun (WGS) entry which is preliminary data.</text>
</comment>
<dbReference type="InterPro" id="IPR014327">
    <property type="entry name" value="RNA_pol_sigma70_bacteroid"/>
</dbReference>
<feature type="domain" description="HTH luxR-type" evidence="6">
    <location>
        <begin position="177"/>
        <end position="204"/>
    </location>
</feature>
<proteinExistence type="inferred from homology"/>
<dbReference type="SMART" id="SM00421">
    <property type="entry name" value="HTH_LUXR"/>
    <property type="match status" value="1"/>
</dbReference>
<dbReference type="Gene3D" id="1.10.1740.10">
    <property type="match status" value="1"/>
</dbReference>
<dbReference type="InterPro" id="IPR013325">
    <property type="entry name" value="RNA_pol_sigma_r2"/>
</dbReference>
<evidence type="ECO:0000256" key="5">
    <source>
        <dbReference type="SAM" id="Phobius"/>
    </source>
</evidence>
<dbReference type="PANTHER" id="PTHR43133">
    <property type="entry name" value="RNA POLYMERASE ECF-TYPE SIGMA FACTO"/>
    <property type="match status" value="1"/>
</dbReference>
<dbReference type="InterPro" id="IPR013324">
    <property type="entry name" value="RNA_pol_sigma_r3/r4-like"/>
</dbReference>
<dbReference type="Gene3D" id="1.10.10.10">
    <property type="entry name" value="Winged helix-like DNA-binding domain superfamily/Winged helix DNA-binding domain"/>
    <property type="match status" value="1"/>
</dbReference>
<dbReference type="InterPro" id="IPR036388">
    <property type="entry name" value="WH-like_DNA-bd_sf"/>
</dbReference>
<dbReference type="Proteomes" id="UP000278351">
    <property type="component" value="Unassembled WGS sequence"/>
</dbReference>
<reference evidence="7 8" key="1">
    <citation type="submission" date="2018-11" db="EMBL/GenBank/DDBJ databases">
        <title>Chitinophaga lutea sp.nov., isolate from arsenic contaminated soil.</title>
        <authorList>
            <person name="Zong Y."/>
        </authorList>
    </citation>
    <scope>NUCLEOTIDE SEQUENCE [LARGE SCALE GENOMIC DNA]</scope>
    <source>
        <strain evidence="7 8">ZY74</strain>
    </source>
</reference>
<dbReference type="InterPro" id="IPR014284">
    <property type="entry name" value="RNA_pol_sigma-70_dom"/>
</dbReference>
<evidence type="ECO:0000313" key="7">
    <source>
        <dbReference type="EMBL" id="RPE12485.1"/>
    </source>
</evidence>
<keyword evidence="2" id="KW-0805">Transcription regulation</keyword>
<evidence type="ECO:0000313" key="8">
    <source>
        <dbReference type="Proteomes" id="UP000278351"/>
    </source>
</evidence>
<keyword evidence="8" id="KW-1185">Reference proteome</keyword>
<evidence type="ECO:0000259" key="6">
    <source>
        <dbReference type="PROSITE" id="PS00622"/>
    </source>
</evidence>
<dbReference type="SUPFAM" id="SSF88659">
    <property type="entry name" value="Sigma3 and sigma4 domains of RNA polymerase sigma factors"/>
    <property type="match status" value="1"/>
</dbReference>
<sequence length="223" mass="26232">MTNFVQEKGRRDRARALIVYVPAWIIDPVLLIFIPVHRFMENELFIKITQGDEHAFETVFRTHFKSMCFYAGLLGLPPEEATEVTQLTFIRFWERRLELDPAGGRLDAYLYTALRNNSLDQLRKLKRHGRAEVLPEGMASANPDWLAYKELEKRFREVLDTLPQQMKQIFTLSRLEGMKYKEISAAMNISVKTVETQMTRALKRLRTDLKDYLPFLLFLFLPE</sequence>
<evidence type="ECO:0000256" key="2">
    <source>
        <dbReference type="ARBA" id="ARBA00023015"/>
    </source>
</evidence>
<dbReference type="PROSITE" id="PS00622">
    <property type="entry name" value="HTH_LUXR_1"/>
    <property type="match status" value="1"/>
</dbReference>
<evidence type="ECO:0000256" key="1">
    <source>
        <dbReference type="ARBA" id="ARBA00010641"/>
    </source>
</evidence>
<dbReference type="InterPro" id="IPR013249">
    <property type="entry name" value="RNA_pol_sigma70_r4_t2"/>
</dbReference>
<dbReference type="GO" id="GO:0016987">
    <property type="term" value="F:sigma factor activity"/>
    <property type="evidence" value="ECO:0007669"/>
    <property type="project" value="UniProtKB-KW"/>
</dbReference>
<keyword evidence="4" id="KW-0804">Transcription</keyword>
<dbReference type="GO" id="GO:0003677">
    <property type="term" value="F:DNA binding"/>
    <property type="evidence" value="ECO:0007669"/>
    <property type="project" value="InterPro"/>
</dbReference>
<dbReference type="PANTHER" id="PTHR43133:SF46">
    <property type="entry name" value="RNA POLYMERASE SIGMA-70 FACTOR ECF SUBFAMILY"/>
    <property type="match status" value="1"/>
</dbReference>
<dbReference type="InterPro" id="IPR039425">
    <property type="entry name" value="RNA_pol_sigma-70-like"/>
</dbReference>
<dbReference type="InterPro" id="IPR007627">
    <property type="entry name" value="RNA_pol_sigma70_r2"/>
</dbReference>
<keyword evidence="5" id="KW-0472">Membrane</keyword>
<dbReference type="InterPro" id="IPR000792">
    <property type="entry name" value="Tscrpt_reg_LuxR_C"/>
</dbReference>